<dbReference type="EMBL" id="MSFM01000011">
    <property type="protein sequence ID" value="PKY01516.1"/>
    <property type="molecule type" value="Genomic_DNA"/>
</dbReference>
<feature type="transmembrane region" description="Helical" evidence="1">
    <location>
        <begin position="42"/>
        <end position="62"/>
    </location>
</feature>
<comment type="caution">
    <text evidence="2">The sequence shown here is derived from an EMBL/GenBank/DDBJ whole genome shotgun (WGS) entry which is preliminary data.</text>
</comment>
<name>A0A2I1CV67_ASPC2</name>
<dbReference type="GO" id="GO:0006122">
    <property type="term" value="P:mitochondrial electron transport, ubiquinol to cytochrome c"/>
    <property type="evidence" value="ECO:0007669"/>
    <property type="project" value="InterPro"/>
</dbReference>
<dbReference type="Proteomes" id="UP000234254">
    <property type="component" value="Unassembled WGS sequence"/>
</dbReference>
<dbReference type="GO" id="GO:0005739">
    <property type="term" value="C:mitochondrion"/>
    <property type="evidence" value="ECO:0007669"/>
    <property type="project" value="GOC"/>
</dbReference>
<reference evidence="2" key="1">
    <citation type="submission" date="2016-12" db="EMBL/GenBank/DDBJ databases">
        <title>The genomes of Aspergillus section Nigri reveals drivers in fungal speciation.</title>
        <authorList>
            <consortium name="DOE Joint Genome Institute"/>
            <person name="Vesth T.C."/>
            <person name="Nybo J."/>
            <person name="Theobald S."/>
            <person name="Brandl J."/>
            <person name="Frisvad J.C."/>
            <person name="Nielsen K.F."/>
            <person name="Lyhne E.K."/>
            <person name="Kogle M.E."/>
            <person name="Kuo A."/>
            <person name="Riley R."/>
            <person name="Clum A."/>
            <person name="Nolan M."/>
            <person name="Lipzen A."/>
            <person name="Salamov A."/>
            <person name="Henrissat B."/>
            <person name="Wiebenga A."/>
            <person name="De vries R.P."/>
            <person name="Grigoriev I.V."/>
            <person name="Mortensen U.H."/>
            <person name="Andersen M.R."/>
            <person name="Baker S.E."/>
        </authorList>
    </citation>
    <scope>NUCLEOTIDE SEQUENCE</scope>
    <source>
        <strain evidence="2">IBT 28561</strain>
    </source>
</reference>
<sequence length="93" mass="10528">MFSQTLRRAAAQTAGAYRSPFAPKYTTPPHFQGFTPSLATKYATIASTFGVSAGVFLIFFLGEIPRVRNDVLRQFPFLDQYYDRRIAPEDNPF</sequence>
<proteinExistence type="predicted"/>
<evidence type="ECO:0000313" key="3">
    <source>
        <dbReference type="Proteomes" id="UP000234254"/>
    </source>
</evidence>
<keyword evidence="1" id="KW-1133">Transmembrane helix</keyword>
<keyword evidence="3" id="KW-1185">Reference proteome</keyword>
<dbReference type="InterPro" id="IPR019182">
    <property type="entry name" value="Cytochrome_b-c1_su10_fun"/>
</dbReference>
<keyword evidence="1" id="KW-0472">Membrane</keyword>
<keyword evidence="1" id="KW-0812">Transmembrane</keyword>
<dbReference type="GeneID" id="36545145"/>
<dbReference type="OrthoDB" id="2391627at2759"/>
<dbReference type="VEuPathDB" id="FungiDB:P168DRAFT_292613"/>
<evidence type="ECO:0000256" key="1">
    <source>
        <dbReference type="SAM" id="Phobius"/>
    </source>
</evidence>
<dbReference type="RefSeq" id="XP_024690110.1">
    <property type="nucleotide sequence ID" value="XM_024837621.1"/>
</dbReference>
<dbReference type="Pfam" id="PF09796">
    <property type="entry name" value="QCR10"/>
    <property type="match status" value="1"/>
</dbReference>
<protein>
    <submittedName>
        <fullName evidence="2">Uncharacterized protein</fullName>
    </submittedName>
</protein>
<gene>
    <name evidence="2" type="ORF">P168DRAFT_292613</name>
</gene>
<dbReference type="AlphaFoldDB" id="A0A2I1CV67"/>
<dbReference type="PANTHER" id="PTHR28254">
    <property type="entry name" value="CYTOCHROME B-C1 COMPLEX SUBUNIT 10"/>
    <property type="match status" value="1"/>
</dbReference>
<dbReference type="PANTHER" id="PTHR28254:SF1">
    <property type="entry name" value="CYTOCHROME B-C1 COMPLEX SUBUNIT 10, MITOCHONDRIAL"/>
    <property type="match status" value="1"/>
</dbReference>
<organism evidence="2 3">
    <name type="scientific">Aspergillus campestris (strain IBT 28561)</name>
    <dbReference type="NCBI Taxonomy" id="1392248"/>
    <lineage>
        <taxon>Eukaryota</taxon>
        <taxon>Fungi</taxon>
        <taxon>Dikarya</taxon>
        <taxon>Ascomycota</taxon>
        <taxon>Pezizomycotina</taxon>
        <taxon>Eurotiomycetes</taxon>
        <taxon>Eurotiomycetidae</taxon>
        <taxon>Eurotiales</taxon>
        <taxon>Aspergillaceae</taxon>
        <taxon>Aspergillus</taxon>
        <taxon>Aspergillus subgen. Circumdati</taxon>
    </lineage>
</organism>
<evidence type="ECO:0000313" key="2">
    <source>
        <dbReference type="EMBL" id="PKY01516.1"/>
    </source>
</evidence>
<accession>A0A2I1CV67</accession>